<gene>
    <name evidence="2" type="ORF">MICPUCDRAFT_57887</name>
</gene>
<dbReference type="PANTHER" id="PTHR35476:SF3">
    <property type="entry name" value="SMALL RIBOSOMAL SUBUNIT PROTEIN MS75"/>
    <property type="match status" value="1"/>
</dbReference>
<dbReference type="KEGG" id="mpp:MICPUCDRAFT_57887"/>
<dbReference type="EMBL" id="GG663739">
    <property type="protein sequence ID" value="EEH57225.1"/>
    <property type="molecule type" value="Genomic_DNA"/>
</dbReference>
<dbReference type="PANTHER" id="PTHR35476">
    <property type="entry name" value="MUCIN-LIKE PROTEIN"/>
    <property type="match status" value="1"/>
</dbReference>
<organism evidence="3">
    <name type="scientific">Micromonas pusilla (strain CCMP1545)</name>
    <name type="common">Picoplanktonic green alga</name>
    <dbReference type="NCBI Taxonomy" id="564608"/>
    <lineage>
        <taxon>Eukaryota</taxon>
        <taxon>Viridiplantae</taxon>
        <taxon>Chlorophyta</taxon>
        <taxon>Mamiellophyceae</taxon>
        <taxon>Mamiellales</taxon>
        <taxon>Mamiellaceae</taxon>
        <taxon>Micromonas</taxon>
    </lineage>
</organism>
<reference evidence="2 3" key="1">
    <citation type="journal article" date="2009" name="Science">
        <title>Green evolution and dynamic adaptations revealed by genomes of the marine picoeukaryotes Micromonas.</title>
        <authorList>
            <person name="Worden A.Z."/>
            <person name="Lee J.H."/>
            <person name="Mock T."/>
            <person name="Rouze P."/>
            <person name="Simmons M.P."/>
            <person name="Aerts A.L."/>
            <person name="Allen A.E."/>
            <person name="Cuvelier M.L."/>
            <person name="Derelle E."/>
            <person name="Everett M.V."/>
            <person name="Foulon E."/>
            <person name="Grimwood J."/>
            <person name="Gundlach H."/>
            <person name="Henrissat B."/>
            <person name="Napoli C."/>
            <person name="McDonald S.M."/>
            <person name="Parker M.S."/>
            <person name="Rombauts S."/>
            <person name="Salamov A."/>
            <person name="Von Dassow P."/>
            <person name="Badger J.H."/>
            <person name="Coutinho P.M."/>
            <person name="Demir E."/>
            <person name="Dubchak I."/>
            <person name="Gentemann C."/>
            <person name="Eikrem W."/>
            <person name="Gready J.E."/>
            <person name="John U."/>
            <person name="Lanier W."/>
            <person name="Lindquist E.A."/>
            <person name="Lucas S."/>
            <person name="Mayer K.F."/>
            <person name="Moreau H."/>
            <person name="Not F."/>
            <person name="Otillar R."/>
            <person name="Panaud O."/>
            <person name="Pangilinan J."/>
            <person name="Paulsen I."/>
            <person name="Piegu B."/>
            <person name="Poliakov A."/>
            <person name="Robbens S."/>
            <person name="Schmutz J."/>
            <person name="Toulza E."/>
            <person name="Wyss T."/>
            <person name="Zelensky A."/>
            <person name="Zhou K."/>
            <person name="Armbrust E.V."/>
            <person name="Bhattacharya D."/>
            <person name="Goodenough U.W."/>
            <person name="Van de Peer Y."/>
            <person name="Grigoriev I.V."/>
        </authorList>
    </citation>
    <scope>NUCLEOTIDE SEQUENCE [LARGE SCALE GENOMIC DNA]</scope>
    <source>
        <strain evidence="2 3">CCMP1545</strain>
    </source>
</reference>
<dbReference type="RefSeq" id="XP_003058770.1">
    <property type="nucleotide sequence ID" value="XM_003058724.1"/>
</dbReference>
<name>C1MSZ9_MICPC</name>
<proteinExistence type="predicted"/>
<dbReference type="STRING" id="564608.C1MSZ9"/>
<keyword evidence="3" id="KW-1185">Reference proteome</keyword>
<feature type="region of interest" description="Disordered" evidence="1">
    <location>
        <begin position="368"/>
        <end position="395"/>
    </location>
</feature>
<protein>
    <submittedName>
        <fullName evidence="2">Predicted protein</fullName>
    </submittedName>
</protein>
<evidence type="ECO:0000313" key="3">
    <source>
        <dbReference type="Proteomes" id="UP000001876"/>
    </source>
</evidence>
<evidence type="ECO:0000313" key="2">
    <source>
        <dbReference type="EMBL" id="EEH57225.1"/>
    </source>
</evidence>
<dbReference type="Proteomes" id="UP000001876">
    <property type="component" value="Unassembled WGS sequence"/>
</dbReference>
<dbReference type="OMA" id="CANTEYV"/>
<dbReference type="GeneID" id="9683855"/>
<evidence type="ECO:0000256" key="1">
    <source>
        <dbReference type="SAM" id="MobiDB-lite"/>
    </source>
</evidence>
<sequence length="439" mass="49336">MAGRMRAASRVAAPVARAAIARGGAHPARGEHPARWTWPRFASSDETDKGVTAHPMAARPTADIDPPAAEAAAGPTFRDPDAAPASGDGGGEDAQRGGSSRAVAGAKREKGDDDGDDDGEEGEFDVQGPEGKDYRLLHMATTTPDGETVAMTAVEPWEVLCANTEYVPPEGWRLEDFSENGFTIDDHPFDADTKLSDYSKTEMYLRHKSDPETWTAKRLAAHYNVRQQRVLAIIALKDIQARSIHWSPYDRVGVVKARKWELEGRETCAQIDVNYAWHDGIAHHGNGERHQWCHYHKANYQVVPTHFTPERVVEALPPYVSKQEKADIEDRHMLRRFKRDLDYNLMKTGPGLLRSGRFKQRRKRPEGGWPLMVIPMNKDNSTKRRKQAKRRGDVAGSKIEMRGTPWVAYPDGTKREINEDEKVMFERRKISPFRRIGVT</sequence>
<feature type="compositionally biased region" description="Acidic residues" evidence="1">
    <location>
        <begin position="112"/>
        <end position="124"/>
    </location>
</feature>
<feature type="compositionally biased region" description="Low complexity" evidence="1">
    <location>
        <begin position="60"/>
        <end position="86"/>
    </location>
</feature>
<dbReference type="InterPro" id="IPR052851">
    <property type="entry name" value="GCD1_mitochondrial"/>
</dbReference>
<dbReference type="OrthoDB" id="547043at2759"/>
<feature type="region of interest" description="Disordered" evidence="1">
    <location>
        <begin position="22"/>
        <end position="133"/>
    </location>
</feature>
<dbReference type="AlphaFoldDB" id="C1MSZ9"/>
<accession>C1MSZ9</accession>